<gene>
    <name evidence="2" type="primary">cas5b</name>
    <name evidence="2" type="ORF">D6B99_12835</name>
</gene>
<dbReference type="Proteomes" id="UP000266118">
    <property type="component" value="Chromosome"/>
</dbReference>
<dbReference type="RefSeq" id="WP_119989118.1">
    <property type="nucleotide sequence ID" value="NZ_CP032489.1"/>
</dbReference>
<accession>A0A386HR21</accession>
<protein>
    <submittedName>
        <fullName evidence="2">Type I-B CRISPR-associated protein Cas5</fullName>
    </submittedName>
</protein>
<keyword evidence="3" id="KW-1185">Reference proteome</keyword>
<keyword evidence="1" id="KW-0051">Antiviral defense</keyword>
<sequence>MEVYKIDITSWTASFRYPNLISGTQPTLEVPPLSTVLGLINAAAGQYLQHANLQLGYYFEYEAEGEDLETIYQISSKDGKPTNNAKSNIIYRKFLFNNFLRIYTPDENVAQYLSAPYFQLLLGRMNDLATVTNISAKEQLEKTENATEIKGQIIPFRHHLPGQIQALPKYFTDEFPRKNLGTEAYSIIGCKAKTFSTSLTAYKDKLPSGKEIDIYFHELNFE</sequence>
<dbReference type="OrthoDB" id="58845at2"/>
<dbReference type="KEGG" id="ark:D6B99_12835"/>
<dbReference type="InterPro" id="IPR013337">
    <property type="entry name" value="CRISPR-assoc_prot_Cas5_Tneap"/>
</dbReference>
<proteinExistence type="predicted"/>
<dbReference type="GO" id="GO:0051607">
    <property type="term" value="P:defense response to virus"/>
    <property type="evidence" value="ECO:0007669"/>
    <property type="project" value="UniProtKB-KW"/>
</dbReference>
<dbReference type="CDD" id="cd09693">
    <property type="entry name" value="Cas5_I"/>
    <property type="match status" value="1"/>
</dbReference>
<dbReference type="InterPro" id="IPR013422">
    <property type="entry name" value="CRISPR-assoc_prot_Cas5_N"/>
</dbReference>
<organism evidence="2 3">
    <name type="scientific">Arachidicoccus soli</name>
    <dbReference type="NCBI Taxonomy" id="2341117"/>
    <lineage>
        <taxon>Bacteria</taxon>
        <taxon>Pseudomonadati</taxon>
        <taxon>Bacteroidota</taxon>
        <taxon>Chitinophagia</taxon>
        <taxon>Chitinophagales</taxon>
        <taxon>Chitinophagaceae</taxon>
        <taxon>Arachidicoccus</taxon>
    </lineage>
</organism>
<dbReference type="AlphaFoldDB" id="A0A386HR21"/>
<dbReference type="NCBIfam" id="TIGR02593">
    <property type="entry name" value="CRISPR_cas5"/>
    <property type="match status" value="1"/>
</dbReference>
<evidence type="ECO:0000256" key="1">
    <source>
        <dbReference type="ARBA" id="ARBA00023118"/>
    </source>
</evidence>
<evidence type="ECO:0000313" key="3">
    <source>
        <dbReference type="Proteomes" id="UP000266118"/>
    </source>
</evidence>
<dbReference type="EMBL" id="CP032489">
    <property type="protein sequence ID" value="AYD48408.1"/>
    <property type="molecule type" value="Genomic_DNA"/>
</dbReference>
<evidence type="ECO:0000313" key="2">
    <source>
        <dbReference type="EMBL" id="AYD48408.1"/>
    </source>
</evidence>
<dbReference type="Gene3D" id="3.30.70.2660">
    <property type="match status" value="1"/>
</dbReference>
<name>A0A386HR21_9BACT</name>
<dbReference type="NCBIfam" id="TIGR01895">
    <property type="entry name" value="cas_Cas5t"/>
    <property type="match status" value="1"/>
</dbReference>
<reference evidence="2 3" key="1">
    <citation type="submission" date="2018-09" db="EMBL/GenBank/DDBJ databases">
        <title>Arachidicoccus sp. nov., a bacterium isolated from soil.</title>
        <authorList>
            <person name="Weon H.-Y."/>
            <person name="Kwon S.-W."/>
            <person name="Lee S.A."/>
        </authorList>
    </citation>
    <scope>NUCLEOTIDE SEQUENCE [LARGE SCALE GENOMIC DNA]</scope>
    <source>
        <strain evidence="2 3">KIS59-12</strain>
    </source>
</reference>